<organism evidence="4 5">
    <name type="scientific">[Myrmecia] bisecta</name>
    <dbReference type="NCBI Taxonomy" id="41462"/>
    <lineage>
        <taxon>Eukaryota</taxon>
        <taxon>Viridiplantae</taxon>
        <taxon>Chlorophyta</taxon>
        <taxon>core chlorophytes</taxon>
        <taxon>Trebouxiophyceae</taxon>
        <taxon>Trebouxiales</taxon>
        <taxon>Trebouxiaceae</taxon>
        <taxon>Myrmecia</taxon>
    </lineage>
</organism>
<reference evidence="4 5" key="1">
    <citation type="journal article" date="2024" name="Nat. Commun.">
        <title>Phylogenomics reveals the evolutionary origins of lichenization in chlorophyte algae.</title>
        <authorList>
            <person name="Puginier C."/>
            <person name="Libourel C."/>
            <person name="Otte J."/>
            <person name="Skaloud P."/>
            <person name="Haon M."/>
            <person name="Grisel S."/>
            <person name="Petersen M."/>
            <person name="Berrin J.G."/>
            <person name="Delaux P.M."/>
            <person name="Dal Grande F."/>
            <person name="Keller J."/>
        </authorList>
    </citation>
    <scope>NUCLEOTIDE SEQUENCE [LARGE SCALE GENOMIC DNA]</scope>
    <source>
        <strain evidence="4 5">SAG 2043</strain>
    </source>
</reference>
<dbReference type="InterPro" id="IPR011333">
    <property type="entry name" value="SKP1/BTB/POZ_sf"/>
</dbReference>
<dbReference type="AlphaFoldDB" id="A0AAW1PT42"/>
<feature type="domain" description="BTB" evidence="3">
    <location>
        <begin position="267"/>
        <end position="323"/>
    </location>
</feature>
<evidence type="ECO:0000256" key="2">
    <source>
        <dbReference type="ARBA" id="ARBA00004906"/>
    </source>
</evidence>
<dbReference type="Proteomes" id="UP001489004">
    <property type="component" value="Unassembled WGS sequence"/>
</dbReference>
<dbReference type="Pfam" id="PF00651">
    <property type="entry name" value="BTB"/>
    <property type="match status" value="1"/>
</dbReference>
<dbReference type="Gene3D" id="2.60.120.620">
    <property type="entry name" value="q2cbj1_9rhob like domain"/>
    <property type="match status" value="1"/>
</dbReference>
<evidence type="ECO:0000256" key="1">
    <source>
        <dbReference type="ARBA" id="ARBA00001962"/>
    </source>
</evidence>
<dbReference type="PANTHER" id="PTHR20883">
    <property type="entry name" value="PHYTANOYL-COA DIOXYGENASE DOMAIN CONTAINING 1"/>
    <property type="match status" value="1"/>
</dbReference>
<protein>
    <recommendedName>
        <fullName evidence="3">BTB domain-containing protein</fullName>
    </recommendedName>
</protein>
<dbReference type="PANTHER" id="PTHR20883:SF14">
    <property type="entry name" value="PHYTANOYL-COA DIOXYGENASE"/>
    <property type="match status" value="1"/>
</dbReference>
<evidence type="ECO:0000313" key="4">
    <source>
        <dbReference type="EMBL" id="KAK9812895.1"/>
    </source>
</evidence>
<dbReference type="Pfam" id="PF05721">
    <property type="entry name" value="PhyH"/>
    <property type="match status" value="1"/>
</dbReference>
<comment type="caution">
    <text evidence="4">The sequence shown here is derived from an EMBL/GenBank/DDBJ whole genome shotgun (WGS) entry which is preliminary data.</text>
</comment>
<dbReference type="InterPro" id="IPR000210">
    <property type="entry name" value="BTB/POZ_dom"/>
</dbReference>
<dbReference type="EMBL" id="JALJOR010000008">
    <property type="protein sequence ID" value="KAK9812895.1"/>
    <property type="molecule type" value="Genomic_DNA"/>
</dbReference>
<keyword evidence="5" id="KW-1185">Reference proteome</keyword>
<comment type="cofactor">
    <cofactor evidence="1">
        <name>Fe cation</name>
        <dbReference type="ChEBI" id="CHEBI:24875"/>
    </cofactor>
</comment>
<dbReference type="SUPFAM" id="SSF54695">
    <property type="entry name" value="POZ domain"/>
    <property type="match status" value="1"/>
</dbReference>
<accession>A0AAW1PT42</accession>
<sequence length="390" mass="42958">MASSSVAHTWERPACPGLLTAKELRQYWDWGYVIKQGVFSQQELAPVHAATCPLVDELAHQLYAAGKVRSLYEDTGLDTRLTALEAEFPGAAVLVHKTGHLPTAYRQLWSHSKLPGSCLETTSPGHPVWNLRSKTPQQPQANVPWHQDTAYLHPESWGMLQVTAWVQLVEATAHNSGLQVCSGGHRSGLTAKLYWGHLSCGDGHGRCAGASSWSAKVAAWVDFDRDIVTCAMKARSVLFMKPHRSTENLSSQIREMEGRLLRQTSSEGHPVYDLPEVEADSLQLVLQAVYGLEYEINQDNVEALLASSNYLAVDSVHSSCCDMAFIHRPPRGAWVLRMQTALQALPKGMLLDVLHSKAADFGSESDAFQVVLTWVANGDASRLEDLLEPQ</sequence>
<evidence type="ECO:0000259" key="3">
    <source>
        <dbReference type="Pfam" id="PF00651"/>
    </source>
</evidence>
<comment type="pathway">
    <text evidence="2">Protein modification; protein ubiquitination.</text>
</comment>
<name>A0AAW1PT42_9CHLO</name>
<dbReference type="InterPro" id="IPR008775">
    <property type="entry name" value="Phytyl_CoA_dOase-like"/>
</dbReference>
<evidence type="ECO:0000313" key="5">
    <source>
        <dbReference type="Proteomes" id="UP001489004"/>
    </source>
</evidence>
<gene>
    <name evidence="4" type="ORF">WJX72_005384</name>
</gene>
<proteinExistence type="predicted"/>
<dbReference type="SUPFAM" id="SSF51197">
    <property type="entry name" value="Clavaminate synthase-like"/>
    <property type="match status" value="1"/>
</dbReference>